<evidence type="ECO:0000256" key="3">
    <source>
        <dbReference type="ARBA" id="ARBA00023002"/>
    </source>
</evidence>
<dbReference type="RefSeq" id="WP_184394279.1">
    <property type="nucleotide sequence ID" value="NZ_BAAAJD010000124.1"/>
</dbReference>
<feature type="domain" description="Amine oxidase" evidence="5">
    <location>
        <begin position="13"/>
        <end position="444"/>
    </location>
</feature>
<dbReference type="EC" id="1.4.3.4" evidence="6"/>
<dbReference type="AlphaFoldDB" id="A0A7W8QQZ0"/>
<evidence type="ECO:0000256" key="2">
    <source>
        <dbReference type="ARBA" id="ARBA00005995"/>
    </source>
</evidence>
<feature type="binding site" evidence="4">
    <location>
        <position position="227"/>
    </location>
    <ligand>
        <name>FAD</name>
        <dbReference type="ChEBI" id="CHEBI:57692"/>
    </ligand>
</feature>
<evidence type="ECO:0000256" key="4">
    <source>
        <dbReference type="PIRSR" id="PIRSR601613-1"/>
    </source>
</evidence>
<protein>
    <submittedName>
        <fullName evidence="6">Monoamine oxidase</fullName>
        <ecNumber evidence="6">1.4.3.4</ecNumber>
    </submittedName>
</protein>
<dbReference type="GO" id="GO:0097621">
    <property type="term" value="F:monoamine oxidase activity"/>
    <property type="evidence" value="ECO:0007669"/>
    <property type="project" value="UniProtKB-EC"/>
</dbReference>
<dbReference type="InterPro" id="IPR002937">
    <property type="entry name" value="Amino_oxidase"/>
</dbReference>
<evidence type="ECO:0000256" key="1">
    <source>
        <dbReference type="ARBA" id="ARBA00001974"/>
    </source>
</evidence>
<comment type="similarity">
    <text evidence="2">Belongs to the flavin monoamine oxidase family.</text>
</comment>
<name>A0A7W8QQZ0_9ACTN</name>
<dbReference type="PANTHER" id="PTHR43563:SF1">
    <property type="entry name" value="AMINE OXIDASE [FLAVIN-CONTAINING] B"/>
    <property type="match status" value="1"/>
</dbReference>
<organism evidence="6 7">
    <name type="scientific">Nocardiopsis composta</name>
    <dbReference type="NCBI Taxonomy" id="157465"/>
    <lineage>
        <taxon>Bacteria</taxon>
        <taxon>Bacillati</taxon>
        <taxon>Actinomycetota</taxon>
        <taxon>Actinomycetes</taxon>
        <taxon>Streptosporangiales</taxon>
        <taxon>Nocardiopsidaceae</taxon>
        <taxon>Nocardiopsis</taxon>
    </lineage>
</organism>
<feature type="binding site" evidence="4">
    <location>
        <position position="14"/>
    </location>
    <ligand>
        <name>FAD</name>
        <dbReference type="ChEBI" id="CHEBI:57692"/>
    </ligand>
</feature>
<sequence length="447" mass="48613">MEQADVVIVGAGLSGMAAARRLEDAGVGSVVLLDGRDAPGGRALLPDPGVDGVSPGSLYLAERDRDLIGLAGELGVEVERVECDTALDDLRMDENGETSVSEENVPLTASWWTRVRDEWIEGRLEKLAEEIDFAEPWNSEHAEELDSQSVRAWLRTHSFDPESLTFIEEQLTMEAGLPADRISLLWLLAHIGPGPIEEIVPLRVDAGGLVRGLAERAADRVRTGRHVARIAHGEDGVRVSGPWGEISAERVILALSPADAARIDIDPLPPSRRRLQRQWPQAEVIRTELVYQRPFWTNFGLSGEVHFESGVPAFTFDDSPADSDRGRLIAHTYTFGEADPLGADTSVTDEPARHRGMLLDNLEQALGPLAGEPLAVVDHGSEPDPYSRAYQSPAPPGLLTEYGPRLRTPVGRVHWAGTETAEFPSNGTLNGALTSGRRAAEEVLREL</sequence>
<gene>
    <name evidence="6" type="ORF">HDA36_004100</name>
</gene>
<dbReference type="SUPFAM" id="SSF51905">
    <property type="entry name" value="FAD/NAD(P)-binding domain"/>
    <property type="match status" value="1"/>
</dbReference>
<evidence type="ECO:0000313" key="6">
    <source>
        <dbReference type="EMBL" id="MBB5434016.1"/>
    </source>
</evidence>
<keyword evidence="3 6" id="KW-0560">Oxidoreductase</keyword>
<comment type="caution">
    <text evidence="6">The sequence shown here is derived from an EMBL/GenBank/DDBJ whole genome shotgun (WGS) entry which is preliminary data.</text>
</comment>
<proteinExistence type="inferred from homology"/>
<feature type="binding site" evidence="4">
    <location>
        <position position="190"/>
    </location>
    <ligand>
        <name>substrate</name>
    </ligand>
</feature>
<evidence type="ECO:0000313" key="7">
    <source>
        <dbReference type="Proteomes" id="UP000572635"/>
    </source>
</evidence>
<dbReference type="InterPro" id="IPR050703">
    <property type="entry name" value="Flavin_MAO"/>
</dbReference>
<dbReference type="SUPFAM" id="SSF54373">
    <property type="entry name" value="FAD-linked reductases, C-terminal domain"/>
    <property type="match status" value="1"/>
</dbReference>
<dbReference type="Gene3D" id="1.10.405.10">
    <property type="entry name" value="Guanine Nucleotide Dissociation Inhibitor, domain 1"/>
    <property type="match status" value="1"/>
</dbReference>
<dbReference type="PRINTS" id="PR00757">
    <property type="entry name" value="AMINEOXDASEF"/>
</dbReference>
<comment type="cofactor">
    <cofactor evidence="1">
        <name>FAD</name>
        <dbReference type="ChEBI" id="CHEBI:57692"/>
    </cofactor>
</comment>
<dbReference type="Gene3D" id="3.50.50.60">
    <property type="entry name" value="FAD/NAD(P)-binding domain"/>
    <property type="match status" value="1"/>
</dbReference>
<dbReference type="Proteomes" id="UP000572635">
    <property type="component" value="Unassembled WGS sequence"/>
</dbReference>
<dbReference type="EMBL" id="JACHDB010000001">
    <property type="protein sequence ID" value="MBB5434016.1"/>
    <property type="molecule type" value="Genomic_DNA"/>
</dbReference>
<dbReference type="PANTHER" id="PTHR43563">
    <property type="entry name" value="AMINE OXIDASE"/>
    <property type="match status" value="1"/>
</dbReference>
<accession>A0A7W8QQZ0</accession>
<dbReference type="Pfam" id="PF01593">
    <property type="entry name" value="Amino_oxidase"/>
    <property type="match status" value="1"/>
</dbReference>
<keyword evidence="7" id="KW-1185">Reference proteome</keyword>
<reference evidence="6 7" key="1">
    <citation type="submission" date="2020-08" db="EMBL/GenBank/DDBJ databases">
        <title>Sequencing the genomes of 1000 actinobacteria strains.</title>
        <authorList>
            <person name="Klenk H.-P."/>
        </authorList>
    </citation>
    <scope>NUCLEOTIDE SEQUENCE [LARGE SCALE GENOMIC DNA]</scope>
    <source>
        <strain evidence="6 7">DSM 44551</strain>
    </source>
</reference>
<dbReference type="Gene3D" id="3.90.660.10">
    <property type="match status" value="1"/>
</dbReference>
<dbReference type="InterPro" id="IPR001613">
    <property type="entry name" value="Flavin_amine_oxidase"/>
</dbReference>
<feature type="binding site" evidence="4">
    <location>
        <position position="419"/>
    </location>
    <ligand>
        <name>FAD</name>
        <dbReference type="ChEBI" id="CHEBI:57692"/>
    </ligand>
</feature>
<dbReference type="InterPro" id="IPR036188">
    <property type="entry name" value="FAD/NAD-bd_sf"/>
</dbReference>
<evidence type="ECO:0000259" key="5">
    <source>
        <dbReference type="Pfam" id="PF01593"/>
    </source>
</evidence>